<dbReference type="InterPro" id="IPR046357">
    <property type="entry name" value="PPIase_dom_sf"/>
</dbReference>
<keyword evidence="1" id="KW-0732">Signal</keyword>
<evidence type="ECO:0000256" key="1">
    <source>
        <dbReference type="SAM" id="SignalP"/>
    </source>
</evidence>
<evidence type="ECO:0000313" key="2">
    <source>
        <dbReference type="EMBL" id="HBJ10035.1"/>
    </source>
</evidence>
<dbReference type="GO" id="GO:0003755">
    <property type="term" value="F:peptidyl-prolyl cis-trans isomerase activity"/>
    <property type="evidence" value="ECO:0007669"/>
    <property type="project" value="InterPro"/>
</dbReference>
<dbReference type="Gene3D" id="3.10.50.40">
    <property type="match status" value="1"/>
</dbReference>
<protein>
    <recommendedName>
        <fullName evidence="4">DUF4827 domain-containing protein</fullName>
    </recommendedName>
</protein>
<dbReference type="InterPro" id="IPR032252">
    <property type="entry name" value="DUF4827"/>
</dbReference>
<gene>
    <name evidence="2" type="ORF">DDY73_13640</name>
</gene>
<comment type="caution">
    <text evidence="2">The sequence shown here is derived from an EMBL/GenBank/DDBJ whole genome shotgun (WGS) entry which is preliminary data.</text>
</comment>
<sequence length="192" mass="21679">MKQKLILIMLLCGFLVIGTSCKDDKTYAELLQEEQDSIDKYLKGYRVADIPANLDDLETTNGDRESVDAPYYRLEDGVYMQIISKGNGTPIQKGDKVYFRFLRQNLNTLASTGSADAVGNFYYENIDDYYFNYNTVTTSSSTTYGLGIEYPLQYVGNKAVVKVIVPSKMGFTESISSVIPYLYLIEYSLSEQ</sequence>
<feature type="signal peptide" evidence="1">
    <location>
        <begin position="1"/>
        <end position="22"/>
    </location>
</feature>
<dbReference type="EMBL" id="DNWC01000170">
    <property type="protein sequence ID" value="HBJ10035.1"/>
    <property type="molecule type" value="Genomic_DNA"/>
</dbReference>
<dbReference type="Proteomes" id="UP000262954">
    <property type="component" value="Unassembled WGS sequence"/>
</dbReference>
<accession>A0A354M696</accession>
<feature type="chain" id="PRO_5017057884" description="DUF4827 domain-containing protein" evidence="1">
    <location>
        <begin position="23"/>
        <end position="192"/>
    </location>
</feature>
<organism evidence="2 3">
    <name type="scientific">Coprobacter fastidiosus</name>
    <dbReference type="NCBI Taxonomy" id="1099853"/>
    <lineage>
        <taxon>Bacteria</taxon>
        <taxon>Pseudomonadati</taxon>
        <taxon>Bacteroidota</taxon>
        <taxon>Bacteroidia</taxon>
        <taxon>Bacteroidales</taxon>
        <taxon>Barnesiellaceae</taxon>
        <taxon>Coprobacter</taxon>
    </lineage>
</organism>
<dbReference type="Pfam" id="PF16109">
    <property type="entry name" value="DUF4827"/>
    <property type="match status" value="1"/>
</dbReference>
<proteinExistence type="predicted"/>
<evidence type="ECO:0000313" key="3">
    <source>
        <dbReference type="Proteomes" id="UP000262954"/>
    </source>
</evidence>
<name>A0A354M696_9BACT</name>
<dbReference type="AlphaFoldDB" id="A0A354M696"/>
<reference evidence="2 3" key="1">
    <citation type="journal article" date="2018" name="Nat. Biotechnol.">
        <title>A standardized bacterial taxonomy based on genome phylogeny substantially revises the tree of life.</title>
        <authorList>
            <person name="Parks D.H."/>
            <person name="Chuvochina M."/>
            <person name="Waite D.W."/>
            <person name="Rinke C."/>
            <person name="Skarshewski A."/>
            <person name="Chaumeil P.A."/>
            <person name="Hugenholtz P."/>
        </authorList>
    </citation>
    <scope>NUCLEOTIDE SEQUENCE [LARGE SCALE GENOMIC DNA]</scope>
    <source>
        <strain evidence="2">UBA11482</strain>
    </source>
</reference>
<evidence type="ECO:0008006" key="4">
    <source>
        <dbReference type="Google" id="ProtNLM"/>
    </source>
</evidence>
<dbReference type="PROSITE" id="PS51257">
    <property type="entry name" value="PROKAR_LIPOPROTEIN"/>
    <property type="match status" value="1"/>
</dbReference>